<feature type="compositionally biased region" description="Basic and acidic residues" evidence="1">
    <location>
        <begin position="161"/>
        <end position="178"/>
    </location>
</feature>
<evidence type="ECO:0000313" key="2">
    <source>
        <dbReference type="EMBL" id="KAG0588547.1"/>
    </source>
</evidence>
<feature type="region of interest" description="Disordered" evidence="1">
    <location>
        <begin position="190"/>
        <end position="226"/>
    </location>
</feature>
<gene>
    <name evidence="2" type="ORF">KC19_2G250900</name>
</gene>
<evidence type="ECO:0000256" key="1">
    <source>
        <dbReference type="SAM" id="MobiDB-lite"/>
    </source>
</evidence>
<organism evidence="2 3">
    <name type="scientific">Ceratodon purpureus</name>
    <name type="common">Fire moss</name>
    <name type="synonym">Dicranum purpureum</name>
    <dbReference type="NCBI Taxonomy" id="3225"/>
    <lineage>
        <taxon>Eukaryota</taxon>
        <taxon>Viridiplantae</taxon>
        <taxon>Streptophyta</taxon>
        <taxon>Embryophyta</taxon>
        <taxon>Bryophyta</taxon>
        <taxon>Bryophytina</taxon>
        <taxon>Bryopsida</taxon>
        <taxon>Dicranidae</taxon>
        <taxon>Pseudoditrichales</taxon>
        <taxon>Ditrichaceae</taxon>
        <taxon>Ceratodon</taxon>
    </lineage>
</organism>
<feature type="compositionally biased region" description="Gly residues" evidence="1">
    <location>
        <begin position="136"/>
        <end position="151"/>
    </location>
</feature>
<sequence length="226" mass="24973">MEYYRPGDRPAGYAVGPELVEDGAAFGEMGAIDRGFRPGGGYVDDGYERRRPLGGEYVGGGAPEYYGGERPGGYGYGREGYGRDGYAPSGYGQGYPQQQVIIPPPVEYVEPEPSDLGMGLRDSNLVSRHHSTDYGAGYGGPDVAGYGGAPGYGRSEYNDDEERRLRKELEHEKHRKHEFELATAAALGYGLHERHEKSDAEEELEKYERGKEKKHHHFYRGEGGLE</sequence>
<reference evidence="2" key="1">
    <citation type="submission" date="2020-06" db="EMBL/GenBank/DDBJ databases">
        <title>WGS assembly of Ceratodon purpureus strain R40.</title>
        <authorList>
            <person name="Carey S.B."/>
            <person name="Jenkins J."/>
            <person name="Shu S."/>
            <person name="Lovell J.T."/>
            <person name="Sreedasyam A."/>
            <person name="Maumus F."/>
            <person name="Tiley G.P."/>
            <person name="Fernandez-Pozo N."/>
            <person name="Barry K."/>
            <person name="Chen C."/>
            <person name="Wang M."/>
            <person name="Lipzen A."/>
            <person name="Daum C."/>
            <person name="Saski C.A."/>
            <person name="Payton A.C."/>
            <person name="Mcbreen J.C."/>
            <person name="Conrad R.E."/>
            <person name="Kollar L.M."/>
            <person name="Olsson S."/>
            <person name="Huttunen S."/>
            <person name="Landis J.B."/>
            <person name="Wickett N.J."/>
            <person name="Johnson M.G."/>
            <person name="Rensing S.A."/>
            <person name="Grimwood J."/>
            <person name="Schmutz J."/>
            <person name="Mcdaniel S.F."/>
        </authorList>
    </citation>
    <scope>NUCLEOTIDE SEQUENCE</scope>
    <source>
        <strain evidence="2">R40</strain>
    </source>
</reference>
<name>A0A8T0IZ80_CERPU</name>
<accession>A0A8T0IZ80</accession>
<comment type="caution">
    <text evidence="2">The sequence shown here is derived from an EMBL/GenBank/DDBJ whole genome shotgun (WGS) entry which is preliminary data.</text>
</comment>
<protein>
    <submittedName>
        <fullName evidence="2">Uncharacterized protein</fullName>
    </submittedName>
</protein>
<proteinExistence type="predicted"/>
<evidence type="ECO:0000313" key="3">
    <source>
        <dbReference type="Proteomes" id="UP000822688"/>
    </source>
</evidence>
<keyword evidence="3" id="KW-1185">Reference proteome</keyword>
<dbReference type="AlphaFoldDB" id="A0A8T0IZ80"/>
<dbReference type="EMBL" id="CM026422">
    <property type="protein sequence ID" value="KAG0588547.1"/>
    <property type="molecule type" value="Genomic_DNA"/>
</dbReference>
<feature type="region of interest" description="Disordered" evidence="1">
    <location>
        <begin position="130"/>
        <end position="178"/>
    </location>
</feature>
<dbReference type="Proteomes" id="UP000822688">
    <property type="component" value="Chromosome 2"/>
</dbReference>